<evidence type="ECO:0000313" key="1">
    <source>
        <dbReference type="EMBL" id="CAA9414836.1"/>
    </source>
</evidence>
<dbReference type="EMBL" id="CADCUR010000235">
    <property type="protein sequence ID" value="CAA9414836.1"/>
    <property type="molecule type" value="Genomic_DNA"/>
</dbReference>
<proteinExistence type="predicted"/>
<name>A0A6J4PHQ5_9BACT</name>
<reference evidence="1" key="1">
    <citation type="submission" date="2020-02" db="EMBL/GenBank/DDBJ databases">
        <authorList>
            <person name="Meier V. D."/>
        </authorList>
    </citation>
    <scope>NUCLEOTIDE SEQUENCE</scope>
    <source>
        <strain evidence="1">AVDCRST_MAG74</strain>
    </source>
</reference>
<dbReference type="AlphaFoldDB" id="A0A6J4PHQ5"/>
<protein>
    <recommendedName>
        <fullName evidence="2">Bacteriocin-protection protein</fullName>
    </recommendedName>
</protein>
<accession>A0A6J4PHQ5</accession>
<gene>
    <name evidence="1" type="ORF">AVDCRST_MAG74-2546</name>
</gene>
<organism evidence="1">
    <name type="scientific">uncultured Pyrinomonadaceae bacterium</name>
    <dbReference type="NCBI Taxonomy" id="2283094"/>
    <lineage>
        <taxon>Bacteria</taxon>
        <taxon>Pseudomonadati</taxon>
        <taxon>Acidobacteriota</taxon>
        <taxon>Blastocatellia</taxon>
        <taxon>Blastocatellales</taxon>
        <taxon>Pyrinomonadaceae</taxon>
        <taxon>environmental samples</taxon>
    </lineage>
</organism>
<evidence type="ECO:0008006" key="2">
    <source>
        <dbReference type="Google" id="ProtNLM"/>
    </source>
</evidence>
<dbReference type="Pfam" id="PF13376">
    <property type="entry name" value="OmdA"/>
    <property type="match status" value="1"/>
</dbReference>
<sequence length="185" mass="21509">MKDIKYFSTIPEFREWFEENHASERELQVGFYKKNSGRFNFSWSEAVDAAICYGWIDGVRNAVDEISYTVRFTPRKPNSIWSAVNIKKVEELTKLGLMRLAGIAAFERRDEQKSAVYAYEQKNAALGEDYETTFRANAKAWAFFEAQAAYYRRTAVWWVISAKQEETRLKRLGKLISKSEAGEKV</sequence>